<dbReference type="PROSITE" id="PS51900">
    <property type="entry name" value="CB"/>
    <property type="match status" value="1"/>
</dbReference>
<keyword evidence="4" id="KW-0233">DNA recombination</keyword>
<dbReference type="AlphaFoldDB" id="A0A512BKZ3"/>
<evidence type="ECO:0008006" key="10">
    <source>
        <dbReference type="Google" id="ProtNLM"/>
    </source>
</evidence>
<comment type="caution">
    <text evidence="8">The sequence shown here is derived from an EMBL/GenBank/DDBJ whole genome shotgun (WGS) entry which is preliminary data.</text>
</comment>
<dbReference type="InterPro" id="IPR038488">
    <property type="entry name" value="Integrase_DNA-bd_sf"/>
</dbReference>
<dbReference type="RefSeq" id="WP_114184538.1">
    <property type="nucleotide sequence ID" value="NZ_BJYU01000002.1"/>
</dbReference>
<dbReference type="SUPFAM" id="SSF56349">
    <property type="entry name" value="DNA breaking-rejoining enzymes"/>
    <property type="match status" value="1"/>
</dbReference>
<dbReference type="GO" id="GO:0015074">
    <property type="term" value="P:DNA integration"/>
    <property type="evidence" value="ECO:0007669"/>
    <property type="project" value="UniProtKB-KW"/>
</dbReference>
<keyword evidence="2" id="KW-0229">DNA integration</keyword>
<dbReference type="CDD" id="cd00796">
    <property type="entry name" value="INT_Rci_Hp1_C"/>
    <property type="match status" value="1"/>
</dbReference>
<comment type="similarity">
    <text evidence="1">Belongs to the 'phage' integrase family.</text>
</comment>
<keyword evidence="9" id="KW-1185">Reference proteome</keyword>
<dbReference type="InterPro" id="IPR011010">
    <property type="entry name" value="DNA_brk_join_enz"/>
</dbReference>
<dbReference type="InterPro" id="IPR044068">
    <property type="entry name" value="CB"/>
</dbReference>
<evidence type="ECO:0000256" key="5">
    <source>
        <dbReference type="PROSITE-ProRule" id="PRU01248"/>
    </source>
</evidence>
<dbReference type="EMBL" id="BJYU01000002">
    <property type="protein sequence ID" value="GEO12641.1"/>
    <property type="molecule type" value="Genomic_DNA"/>
</dbReference>
<dbReference type="PROSITE" id="PS51898">
    <property type="entry name" value="TYR_RECOMBINASE"/>
    <property type="match status" value="1"/>
</dbReference>
<name>A0A512BKZ3_9HYPH</name>
<protein>
    <recommendedName>
        <fullName evidence="10">Integrase</fullName>
    </recommendedName>
</protein>
<feature type="domain" description="Tyr recombinase" evidence="6">
    <location>
        <begin position="221"/>
        <end position="399"/>
    </location>
</feature>
<feature type="domain" description="Core-binding (CB)" evidence="7">
    <location>
        <begin position="97"/>
        <end position="199"/>
    </location>
</feature>
<dbReference type="Gene3D" id="3.30.160.390">
    <property type="entry name" value="Integrase, DNA-binding domain"/>
    <property type="match status" value="1"/>
</dbReference>
<dbReference type="InterPro" id="IPR013762">
    <property type="entry name" value="Integrase-like_cat_sf"/>
</dbReference>
<dbReference type="PANTHER" id="PTHR30629">
    <property type="entry name" value="PROPHAGE INTEGRASE"/>
    <property type="match status" value="1"/>
</dbReference>
<evidence type="ECO:0000313" key="8">
    <source>
        <dbReference type="EMBL" id="GEO12641.1"/>
    </source>
</evidence>
<evidence type="ECO:0000313" key="9">
    <source>
        <dbReference type="Proteomes" id="UP000321085"/>
    </source>
</evidence>
<dbReference type="Pfam" id="PF00589">
    <property type="entry name" value="Phage_integrase"/>
    <property type="match status" value="1"/>
</dbReference>
<dbReference type="Gene3D" id="1.10.150.130">
    <property type="match status" value="1"/>
</dbReference>
<dbReference type="PANTHER" id="PTHR30629:SF2">
    <property type="entry name" value="PROPHAGE INTEGRASE INTS-RELATED"/>
    <property type="match status" value="1"/>
</dbReference>
<keyword evidence="3 5" id="KW-0238">DNA-binding</keyword>
<gene>
    <name evidence="8" type="ORF">MAE02_03370</name>
</gene>
<dbReference type="Gene3D" id="1.10.443.10">
    <property type="entry name" value="Intergrase catalytic core"/>
    <property type="match status" value="1"/>
</dbReference>
<proteinExistence type="inferred from homology"/>
<dbReference type="GO" id="GO:0003677">
    <property type="term" value="F:DNA binding"/>
    <property type="evidence" value="ECO:0007669"/>
    <property type="project" value="UniProtKB-UniRule"/>
</dbReference>
<dbReference type="Pfam" id="PF14659">
    <property type="entry name" value="Phage_int_SAM_3"/>
    <property type="match status" value="1"/>
</dbReference>
<dbReference type="InterPro" id="IPR002104">
    <property type="entry name" value="Integrase_catalytic"/>
</dbReference>
<evidence type="ECO:0000256" key="2">
    <source>
        <dbReference type="ARBA" id="ARBA00022908"/>
    </source>
</evidence>
<sequence length="424" mass="47000">MTELKRTRITKRLVDALEPGQIAWDSEVRGFGVRCQRQAKVYILKATIQGRQRWLTIGEHGSPWTPDTARHEAQRLWGTIRGGGDPTAARKAASAKPTVAQLCERYLQEHARQHKKPRSIQTDESNIRNHILPLLGALPVSEVTQADIDRFKRAVRNGETATPGASRSTSFHGGAVVAGGPGIANRCVSLLSKMFNLAERWGWRSAGANPTRHIEKYREAKRERYLSLEEIERLGAAFYTAEIEGSESLYALSALRLLLLTGARLSEILSLQWEWIDLTKQMIRLPDSKTGQKLIFLNKPAIQVLERVPRTNGNPHVICGNRPSAHLVNLQKPWQRICATSGLEGVRLHDLRHSFASAAVNSGLTLPMIGKLLGHKRTETTARYSHLADDPIRIANDHVGKSIAAALGSLHGGQPTRDARDDLS</sequence>
<dbReference type="GO" id="GO:0006310">
    <property type="term" value="P:DNA recombination"/>
    <property type="evidence" value="ECO:0007669"/>
    <property type="project" value="UniProtKB-KW"/>
</dbReference>
<dbReference type="InterPro" id="IPR050808">
    <property type="entry name" value="Phage_Integrase"/>
</dbReference>
<dbReference type="Pfam" id="PF13356">
    <property type="entry name" value="Arm-DNA-bind_3"/>
    <property type="match status" value="1"/>
</dbReference>
<accession>A0A512BKZ3</accession>
<organism evidence="8 9">
    <name type="scientific">Microvirga aerophila</name>
    <dbReference type="NCBI Taxonomy" id="670291"/>
    <lineage>
        <taxon>Bacteria</taxon>
        <taxon>Pseudomonadati</taxon>
        <taxon>Pseudomonadota</taxon>
        <taxon>Alphaproteobacteria</taxon>
        <taxon>Hyphomicrobiales</taxon>
        <taxon>Methylobacteriaceae</taxon>
        <taxon>Microvirga</taxon>
    </lineage>
</organism>
<dbReference type="OrthoDB" id="7615137at2"/>
<dbReference type="InterPro" id="IPR004107">
    <property type="entry name" value="Integrase_SAM-like_N"/>
</dbReference>
<dbReference type="InterPro" id="IPR025166">
    <property type="entry name" value="Integrase_DNA_bind_dom"/>
</dbReference>
<evidence type="ECO:0000256" key="4">
    <source>
        <dbReference type="ARBA" id="ARBA00023172"/>
    </source>
</evidence>
<dbReference type="InterPro" id="IPR010998">
    <property type="entry name" value="Integrase_recombinase_N"/>
</dbReference>
<evidence type="ECO:0000256" key="3">
    <source>
        <dbReference type="ARBA" id="ARBA00023125"/>
    </source>
</evidence>
<evidence type="ECO:0000259" key="7">
    <source>
        <dbReference type="PROSITE" id="PS51900"/>
    </source>
</evidence>
<evidence type="ECO:0000256" key="1">
    <source>
        <dbReference type="ARBA" id="ARBA00008857"/>
    </source>
</evidence>
<evidence type="ECO:0000259" key="6">
    <source>
        <dbReference type="PROSITE" id="PS51898"/>
    </source>
</evidence>
<dbReference type="Proteomes" id="UP000321085">
    <property type="component" value="Unassembled WGS sequence"/>
</dbReference>
<reference evidence="8 9" key="1">
    <citation type="submission" date="2019-07" db="EMBL/GenBank/DDBJ databases">
        <title>Whole genome shotgun sequence of Microvirga aerophila NBRC 106136.</title>
        <authorList>
            <person name="Hosoyama A."/>
            <person name="Uohara A."/>
            <person name="Ohji S."/>
            <person name="Ichikawa N."/>
        </authorList>
    </citation>
    <scope>NUCLEOTIDE SEQUENCE [LARGE SCALE GENOMIC DNA]</scope>
    <source>
        <strain evidence="8 9">NBRC 106136</strain>
    </source>
</reference>